<comment type="caution">
    <text evidence="2">The sequence shown here is derived from an EMBL/GenBank/DDBJ whole genome shotgun (WGS) entry which is preliminary data.</text>
</comment>
<evidence type="ECO:0000313" key="3">
    <source>
        <dbReference type="Proteomes" id="UP000254711"/>
    </source>
</evidence>
<dbReference type="InterPro" id="IPR036477">
    <property type="entry name" value="Formyl_transf_N_sf"/>
</dbReference>
<accession>A0A370K2Z9</accession>
<feature type="domain" description="Formyl transferase N-terminal" evidence="1">
    <location>
        <begin position="101"/>
        <end position="188"/>
    </location>
</feature>
<dbReference type="Pfam" id="PF00551">
    <property type="entry name" value="Formyl_trans_N"/>
    <property type="match status" value="1"/>
</dbReference>
<sequence>MRTVLICHEGDDFDRAGLAAWLASFSELAGVVVLAETPAQMRARVRREIRRVGWLRFLDVVAMRLYQRVALARRDRAWTAAALTRMRERYGEPPAVPQLVAADVNDEAVAAFLRHTAPDIVLARCKQLLKKRQIAIPRIGCFVLHPGICPEYRNAHGCFWALSQRDLERVGMTLLKVDAGVDTGPVYGYYSYPFDERRESHVVIQYRVVLENLDRLAQRFSDIFEGTASVVDTRDRPSGSWGQPWLSRYLRWQRAAKAAGP</sequence>
<dbReference type="Proteomes" id="UP000254711">
    <property type="component" value="Unassembled WGS sequence"/>
</dbReference>
<dbReference type="GO" id="GO:0016740">
    <property type="term" value="F:transferase activity"/>
    <property type="evidence" value="ECO:0007669"/>
    <property type="project" value="UniProtKB-KW"/>
</dbReference>
<gene>
    <name evidence="2" type="ORF">DVT68_18315</name>
</gene>
<evidence type="ECO:0000259" key="1">
    <source>
        <dbReference type="Pfam" id="PF00551"/>
    </source>
</evidence>
<proteinExistence type="predicted"/>
<dbReference type="OrthoDB" id="9802815at2"/>
<keyword evidence="2" id="KW-0808">Transferase</keyword>
<dbReference type="EMBL" id="QQSY01000007">
    <property type="protein sequence ID" value="RDI97046.1"/>
    <property type="molecule type" value="Genomic_DNA"/>
</dbReference>
<organism evidence="2 3">
    <name type="scientific">Dyella solisilvae</name>
    <dbReference type="NCBI Taxonomy" id="1920168"/>
    <lineage>
        <taxon>Bacteria</taxon>
        <taxon>Pseudomonadati</taxon>
        <taxon>Pseudomonadota</taxon>
        <taxon>Gammaproteobacteria</taxon>
        <taxon>Lysobacterales</taxon>
        <taxon>Rhodanobacteraceae</taxon>
        <taxon>Dyella</taxon>
    </lineage>
</organism>
<evidence type="ECO:0000313" key="2">
    <source>
        <dbReference type="EMBL" id="RDI97046.1"/>
    </source>
</evidence>
<dbReference type="InterPro" id="IPR002376">
    <property type="entry name" value="Formyl_transf_N"/>
</dbReference>
<name>A0A370K2Z9_9GAMM</name>
<dbReference type="RefSeq" id="WP_114826660.1">
    <property type="nucleotide sequence ID" value="NZ_QQSY01000007.1"/>
</dbReference>
<protein>
    <submittedName>
        <fullName evidence="2">Formyl transferase</fullName>
    </submittedName>
</protein>
<dbReference type="SUPFAM" id="SSF53328">
    <property type="entry name" value="Formyltransferase"/>
    <property type="match status" value="1"/>
</dbReference>
<dbReference type="AlphaFoldDB" id="A0A370K2Z9"/>
<reference evidence="2 3" key="1">
    <citation type="submission" date="2018-07" db="EMBL/GenBank/DDBJ databases">
        <title>Dyella solisilvae sp. nov., isolated from the pine and broad-leaved mixed forest soil.</title>
        <authorList>
            <person name="Gao Z."/>
            <person name="Qiu L."/>
        </authorList>
    </citation>
    <scope>NUCLEOTIDE SEQUENCE [LARGE SCALE GENOMIC DNA]</scope>
    <source>
        <strain evidence="2 3">DHG54</strain>
    </source>
</reference>
<keyword evidence="3" id="KW-1185">Reference proteome</keyword>
<dbReference type="Gene3D" id="3.40.50.170">
    <property type="entry name" value="Formyl transferase, N-terminal domain"/>
    <property type="match status" value="1"/>
</dbReference>